<protein>
    <recommendedName>
        <fullName evidence="4">DoxX family protein</fullName>
    </recommendedName>
</protein>
<proteinExistence type="predicted"/>
<name>A0A1E3LTU3_9SPHN</name>
<dbReference type="AlphaFoldDB" id="A0A1E3LTU3"/>
<keyword evidence="1" id="KW-0812">Transmembrane</keyword>
<keyword evidence="3" id="KW-1185">Reference proteome</keyword>
<dbReference type="EMBL" id="MDDS01000035">
    <property type="protein sequence ID" value="ODP37159.1"/>
    <property type="molecule type" value="Genomic_DNA"/>
</dbReference>
<evidence type="ECO:0000313" key="3">
    <source>
        <dbReference type="Proteomes" id="UP000094487"/>
    </source>
</evidence>
<evidence type="ECO:0008006" key="4">
    <source>
        <dbReference type="Google" id="ProtNLM"/>
    </source>
</evidence>
<feature type="transmembrane region" description="Helical" evidence="1">
    <location>
        <begin position="17"/>
        <end position="36"/>
    </location>
</feature>
<sequence>MTAGGSRWHYIVLFARLYYGIHFLVSGLNYAVMGVVPDFSKAGAVGDYMAALSEVGMYQGVKYLEIVLGAMLVLNRFVPLALIFMAAISAVIIYLNLLISPHPRQLFTGIQELILIGFLLLAYGGHYAGFCKRRSAPLWFWDGLRSNDAGAHRP</sequence>
<feature type="transmembrane region" description="Helical" evidence="1">
    <location>
        <begin position="105"/>
        <end position="124"/>
    </location>
</feature>
<organism evidence="2 3">
    <name type="scientific">Sphingomonas turrisvirgatae</name>
    <dbReference type="NCBI Taxonomy" id="1888892"/>
    <lineage>
        <taxon>Bacteria</taxon>
        <taxon>Pseudomonadati</taxon>
        <taxon>Pseudomonadota</taxon>
        <taxon>Alphaproteobacteria</taxon>
        <taxon>Sphingomonadales</taxon>
        <taxon>Sphingomonadaceae</taxon>
        <taxon>Sphingomonas</taxon>
    </lineage>
</organism>
<gene>
    <name evidence="2" type="ORF">BFL28_02680</name>
</gene>
<reference evidence="2 3" key="1">
    <citation type="submission" date="2016-08" db="EMBL/GenBank/DDBJ databases">
        <title>Draft genome of the agarase producing Sphingomonas sp. MCT13.</title>
        <authorList>
            <person name="D'Andrea M.M."/>
            <person name="Rossolini G.M."/>
            <person name="Thaller M.C."/>
        </authorList>
    </citation>
    <scope>NUCLEOTIDE SEQUENCE [LARGE SCALE GENOMIC DNA]</scope>
    <source>
        <strain evidence="2 3">MCT13</strain>
    </source>
</reference>
<keyword evidence="1" id="KW-1133">Transmembrane helix</keyword>
<accession>A0A1E3LTU3</accession>
<keyword evidence="1" id="KW-0472">Membrane</keyword>
<dbReference type="OrthoDB" id="8481478at2"/>
<dbReference type="RefSeq" id="WP_069320969.1">
    <property type="nucleotide sequence ID" value="NZ_MDDS01000035.1"/>
</dbReference>
<feature type="transmembrane region" description="Helical" evidence="1">
    <location>
        <begin position="81"/>
        <end position="99"/>
    </location>
</feature>
<evidence type="ECO:0000313" key="2">
    <source>
        <dbReference type="EMBL" id="ODP37159.1"/>
    </source>
</evidence>
<evidence type="ECO:0000256" key="1">
    <source>
        <dbReference type="SAM" id="Phobius"/>
    </source>
</evidence>
<comment type="caution">
    <text evidence="2">The sequence shown here is derived from an EMBL/GenBank/DDBJ whole genome shotgun (WGS) entry which is preliminary data.</text>
</comment>
<dbReference type="Proteomes" id="UP000094487">
    <property type="component" value="Unassembled WGS sequence"/>
</dbReference>
<dbReference type="STRING" id="1888892.BFL28_02680"/>